<evidence type="ECO:0000256" key="7">
    <source>
        <dbReference type="ARBA" id="ARBA00022833"/>
    </source>
</evidence>
<dbReference type="CDD" id="cd00860">
    <property type="entry name" value="ThrRS_anticodon"/>
    <property type="match status" value="1"/>
</dbReference>
<dbReference type="InterPro" id="IPR036621">
    <property type="entry name" value="Anticodon-bd_dom_sf"/>
</dbReference>
<dbReference type="GO" id="GO:0046872">
    <property type="term" value="F:metal ion binding"/>
    <property type="evidence" value="ECO:0007669"/>
    <property type="project" value="UniProtKB-KW"/>
</dbReference>
<dbReference type="GO" id="GO:0006435">
    <property type="term" value="P:threonyl-tRNA aminoacylation"/>
    <property type="evidence" value="ECO:0007669"/>
    <property type="project" value="UniProtKB-UniRule"/>
</dbReference>
<dbReference type="PANTHER" id="PTHR11451">
    <property type="entry name" value="THREONINE-TRNA LIGASE"/>
    <property type="match status" value="1"/>
</dbReference>
<evidence type="ECO:0000256" key="4">
    <source>
        <dbReference type="ARBA" id="ARBA00022598"/>
    </source>
</evidence>
<dbReference type="PRINTS" id="PR01047">
    <property type="entry name" value="TRNASYNTHTHR"/>
</dbReference>
<dbReference type="Pfam" id="PF00587">
    <property type="entry name" value="tRNA-synt_2b"/>
    <property type="match status" value="1"/>
</dbReference>
<keyword evidence="3 13" id="KW-0820">tRNA-binding</keyword>
<dbReference type="Gene3D" id="3.30.54.20">
    <property type="match status" value="1"/>
</dbReference>
<feature type="binding site" evidence="13">
    <location>
        <position position="509"/>
    </location>
    <ligand>
        <name>Zn(2+)</name>
        <dbReference type="ChEBI" id="CHEBI:29105"/>
        <note>catalytic</note>
    </ligand>
</feature>
<dbReference type="InterPro" id="IPR045864">
    <property type="entry name" value="aa-tRNA-synth_II/BPL/LPL"/>
</dbReference>
<feature type="domain" description="Aminoacyl-transfer RNA synthetases class-II family profile" evidence="14">
    <location>
        <begin position="241"/>
        <end position="532"/>
    </location>
</feature>
<dbReference type="EMBL" id="QMIE01000006">
    <property type="protein sequence ID" value="TVM17726.1"/>
    <property type="molecule type" value="Genomic_DNA"/>
</dbReference>
<dbReference type="Gene3D" id="3.30.930.10">
    <property type="entry name" value="Bira Bifunctional Protein, Domain 2"/>
    <property type="match status" value="1"/>
</dbReference>
<feature type="region of interest" description="Catalytic" evidence="13">
    <location>
        <begin position="241"/>
        <end position="532"/>
    </location>
</feature>
<dbReference type="AlphaFoldDB" id="A0A7M3MFD8"/>
<proteinExistence type="inferred from homology"/>
<evidence type="ECO:0000313" key="16">
    <source>
        <dbReference type="EMBL" id="TVM17726.1"/>
    </source>
</evidence>
<dbReference type="PROSITE" id="PS50862">
    <property type="entry name" value="AA_TRNA_LIGASE_II"/>
    <property type="match status" value="1"/>
</dbReference>
<dbReference type="InterPro" id="IPR047246">
    <property type="entry name" value="ThrRS_anticodon"/>
</dbReference>
<name>A0A7M3MFD8_9BACT</name>
<reference evidence="16 17" key="1">
    <citation type="submission" date="2018-06" db="EMBL/GenBank/DDBJ databases">
        <title>Complete genome of Desulfovibrio indonesiensis P37SLT.</title>
        <authorList>
            <person name="Crispim J.S."/>
            <person name="Vidigal P.M.P."/>
            <person name="Silva L.C.F."/>
            <person name="Laguardia C.N."/>
            <person name="Araujo L.C."/>
            <person name="Dias R.S."/>
            <person name="Sousa M.P."/>
            <person name="Paula S.O."/>
            <person name="Silva C."/>
        </authorList>
    </citation>
    <scope>NUCLEOTIDE SEQUENCE [LARGE SCALE GENOMIC DNA]</scope>
    <source>
        <strain evidence="16 17">P37SLT</strain>
    </source>
</reference>
<dbReference type="EC" id="6.1.1.3" evidence="13"/>
<dbReference type="InterPro" id="IPR004154">
    <property type="entry name" value="Anticodon-bd"/>
</dbReference>
<gene>
    <name evidence="13" type="primary">thrS</name>
    <name evidence="16" type="ORF">DPQ33_08095</name>
</gene>
<evidence type="ECO:0000313" key="17">
    <source>
        <dbReference type="Proteomes" id="UP000448292"/>
    </source>
</evidence>
<evidence type="ECO:0000256" key="11">
    <source>
        <dbReference type="ARBA" id="ARBA00023146"/>
    </source>
</evidence>
<dbReference type="SUPFAM" id="SSF52954">
    <property type="entry name" value="Class II aaRS ABD-related"/>
    <property type="match status" value="1"/>
</dbReference>
<dbReference type="InterPro" id="IPR004095">
    <property type="entry name" value="TGS"/>
</dbReference>
<dbReference type="FunFam" id="3.40.50.800:FF:000001">
    <property type="entry name" value="Threonine--tRNA ligase"/>
    <property type="match status" value="1"/>
</dbReference>
<dbReference type="InterPro" id="IPR002314">
    <property type="entry name" value="aa-tRNA-synt_IIb"/>
</dbReference>
<dbReference type="Gene3D" id="3.40.50.800">
    <property type="entry name" value="Anticodon-binding domain"/>
    <property type="match status" value="1"/>
</dbReference>
<keyword evidence="5 13" id="KW-0479">Metal-binding</keyword>
<evidence type="ECO:0000256" key="3">
    <source>
        <dbReference type="ARBA" id="ARBA00022555"/>
    </source>
</evidence>
<dbReference type="FunFam" id="3.30.980.10:FF:000005">
    <property type="entry name" value="Threonyl-tRNA synthetase, mitochondrial"/>
    <property type="match status" value="1"/>
</dbReference>
<evidence type="ECO:0000259" key="15">
    <source>
        <dbReference type="PROSITE" id="PS51880"/>
    </source>
</evidence>
<dbReference type="RefSeq" id="WP_144302714.1">
    <property type="nucleotide sequence ID" value="NZ_QMIE01000006.1"/>
</dbReference>
<dbReference type="Proteomes" id="UP000448292">
    <property type="component" value="Unassembled WGS sequence"/>
</dbReference>
<evidence type="ECO:0000256" key="5">
    <source>
        <dbReference type="ARBA" id="ARBA00022723"/>
    </source>
</evidence>
<dbReference type="InterPro" id="IPR006195">
    <property type="entry name" value="aa-tRNA-synth_II"/>
</dbReference>
<keyword evidence="10 13" id="KW-0648">Protein biosynthesis</keyword>
<dbReference type="PANTHER" id="PTHR11451:SF44">
    <property type="entry name" value="THREONINE--TRNA LIGASE, CHLOROPLASTIC_MITOCHONDRIAL 2"/>
    <property type="match status" value="1"/>
</dbReference>
<evidence type="ECO:0000256" key="2">
    <source>
        <dbReference type="ARBA" id="ARBA00022490"/>
    </source>
</evidence>
<dbReference type="InterPro" id="IPR033728">
    <property type="entry name" value="ThrRS_core"/>
</dbReference>
<dbReference type="FunFam" id="3.30.930.10:FF:000002">
    <property type="entry name" value="Threonine--tRNA ligase"/>
    <property type="match status" value="1"/>
</dbReference>
<dbReference type="Gene3D" id="3.30.980.10">
    <property type="entry name" value="Threonyl-trna Synthetase, Chain A, domain 2"/>
    <property type="match status" value="1"/>
</dbReference>
<comment type="caution">
    <text evidence="16">The sequence shown here is derived from an EMBL/GenBank/DDBJ whole genome shotgun (WGS) entry which is preliminary data.</text>
</comment>
<dbReference type="GO" id="GO:0000049">
    <property type="term" value="F:tRNA binding"/>
    <property type="evidence" value="ECO:0007669"/>
    <property type="project" value="UniProtKB-KW"/>
</dbReference>
<keyword evidence="9 13" id="KW-0694">RNA-binding</keyword>
<feature type="binding site" evidence="13">
    <location>
        <position position="384"/>
    </location>
    <ligand>
        <name>Zn(2+)</name>
        <dbReference type="ChEBI" id="CHEBI:29105"/>
        <note>catalytic</note>
    </ligand>
</feature>
<evidence type="ECO:0000259" key="14">
    <source>
        <dbReference type="PROSITE" id="PS50862"/>
    </source>
</evidence>
<dbReference type="InterPro" id="IPR018163">
    <property type="entry name" value="Thr/Ala-tRNA-synth_IIc_edit"/>
</dbReference>
<organism evidence="16 17">
    <name type="scientific">Oceanidesulfovibrio indonesiensis</name>
    <dbReference type="NCBI Taxonomy" id="54767"/>
    <lineage>
        <taxon>Bacteria</taxon>
        <taxon>Pseudomonadati</taxon>
        <taxon>Thermodesulfobacteriota</taxon>
        <taxon>Desulfovibrionia</taxon>
        <taxon>Desulfovibrionales</taxon>
        <taxon>Desulfovibrionaceae</taxon>
        <taxon>Oceanidesulfovibrio</taxon>
    </lineage>
</organism>
<sequence length="652" mass="73773">MEIAVEGSKTEIPEGASCLDALKESLSGKKLRKVVACKCGDRILDLSAPVPETCDELEPVAEDSPEGLDLLRHSAAHIMAAAVKRLFPEVKVTIGPAIENGFYYDFDTPKPFTPEDLEAIEAEIQKIIAENQEFTCEVMGRDEARALFENMGETYKLELIDALDQDTVSIYRNGDFVDLCRGPHIPASGALKAVKLTHVSGAYWRGDENRPMLQRIYGTAWHDPKALKKYLNQLEEARKRDHRKLGRELDLFSVHEDVGPGMVIWHPKGALVRTILEDFERKEHLRRGYDIVVGPTILKKEMWEISGHYEHYRENMYFTEIDDQEYGIKPMNCLSHMLVYKSRIRSYRDLPIRLFELGTVHRHERAGVLHGLLRVRQFTQDDAHILCRPDQLQDEILGIIKFVSDVMALFGFEYEMELSTRPDKSIGSEEDWERATNALKGAMESEGLPYEINEGDGAFYGPKIDIKLKDALERRWQCATIQCDFTLPERFDLSYVDHDGERKRPVMLHRVVLGAIERFMGVLIEHFAGAFPVWLAPVQARVLTVTDAHNAFAEEAVAALKARGIRAEADTRNEKLGYKVREAQLEKIPYILVVGDKEVEEQGVSVRIRGNENLGMHGLDATAAMILDECQKPFAQGGMSYSFAHANATSSL</sequence>
<dbReference type="InterPro" id="IPR012947">
    <property type="entry name" value="tRNA_SAD"/>
</dbReference>
<comment type="similarity">
    <text evidence="1 13">Belongs to the class-II aminoacyl-tRNA synthetase family.</text>
</comment>
<dbReference type="GO" id="GO:0004829">
    <property type="term" value="F:threonine-tRNA ligase activity"/>
    <property type="evidence" value="ECO:0007669"/>
    <property type="project" value="UniProtKB-UniRule"/>
</dbReference>
<keyword evidence="4 13" id="KW-0436">Ligase</keyword>
<comment type="subcellular location">
    <subcellularLocation>
        <location evidence="13">Cytoplasm</location>
    </subcellularLocation>
</comment>
<evidence type="ECO:0000256" key="6">
    <source>
        <dbReference type="ARBA" id="ARBA00022741"/>
    </source>
</evidence>
<evidence type="ECO:0000256" key="13">
    <source>
        <dbReference type="HAMAP-Rule" id="MF_00184"/>
    </source>
</evidence>
<keyword evidence="2 13" id="KW-0963">Cytoplasm</keyword>
<keyword evidence="11 13" id="KW-0030">Aminoacyl-tRNA synthetase</keyword>
<comment type="catalytic activity">
    <reaction evidence="12 13">
        <text>tRNA(Thr) + L-threonine + ATP = L-threonyl-tRNA(Thr) + AMP + diphosphate + H(+)</text>
        <dbReference type="Rhea" id="RHEA:24624"/>
        <dbReference type="Rhea" id="RHEA-COMP:9670"/>
        <dbReference type="Rhea" id="RHEA-COMP:9704"/>
        <dbReference type="ChEBI" id="CHEBI:15378"/>
        <dbReference type="ChEBI" id="CHEBI:30616"/>
        <dbReference type="ChEBI" id="CHEBI:33019"/>
        <dbReference type="ChEBI" id="CHEBI:57926"/>
        <dbReference type="ChEBI" id="CHEBI:78442"/>
        <dbReference type="ChEBI" id="CHEBI:78534"/>
        <dbReference type="ChEBI" id="CHEBI:456215"/>
        <dbReference type="EC" id="6.1.1.3"/>
    </reaction>
</comment>
<dbReference type="SUPFAM" id="SSF55186">
    <property type="entry name" value="ThrRS/AlaRS common domain"/>
    <property type="match status" value="1"/>
</dbReference>
<feature type="domain" description="TGS" evidence="15">
    <location>
        <begin position="1"/>
        <end position="60"/>
    </location>
</feature>
<comment type="cofactor">
    <cofactor evidence="13">
        <name>Zn(2+)</name>
        <dbReference type="ChEBI" id="CHEBI:29105"/>
    </cofactor>
    <text evidence="13">Binds 1 zinc ion per subunit.</text>
</comment>
<evidence type="ECO:0000256" key="12">
    <source>
        <dbReference type="ARBA" id="ARBA00049515"/>
    </source>
</evidence>
<dbReference type="Pfam" id="PF03129">
    <property type="entry name" value="HGTP_anticodon"/>
    <property type="match status" value="1"/>
</dbReference>
<dbReference type="OrthoDB" id="9802304at2"/>
<dbReference type="SMART" id="SM00863">
    <property type="entry name" value="tRNA_SAD"/>
    <property type="match status" value="1"/>
</dbReference>
<keyword evidence="17" id="KW-1185">Reference proteome</keyword>
<feature type="binding site" evidence="13">
    <location>
        <position position="333"/>
    </location>
    <ligand>
        <name>Zn(2+)</name>
        <dbReference type="ChEBI" id="CHEBI:29105"/>
        <note>catalytic</note>
    </ligand>
</feature>
<dbReference type="NCBIfam" id="TIGR00418">
    <property type="entry name" value="thrS"/>
    <property type="match status" value="1"/>
</dbReference>
<dbReference type="GO" id="GO:0005829">
    <property type="term" value="C:cytosol"/>
    <property type="evidence" value="ECO:0007669"/>
    <property type="project" value="TreeGrafter"/>
</dbReference>
<dbReference type="SUPFAM" id="SSF55681">
    <property type="entry name" value="Class II aaRS and biotin synthetases"/>
    <property type="match status" value="1"/>
</dbReference>
<dbReference type="FunFam" id="3.30.54.20:FF:000002">
    <property type="entry name" value="Threonine--tRNA ligase"/>
    <property type="match status" value="1"/>
</dbReference>
<evidence type="ECO:0000256" key="9">
    <source>
        <dbReference type="ARBA" id="ARBA00022884"/>
    </source>
</evidence>
<keyword evidence="8 13" id="KW-0067">ATP-binding</keyword>
<keyword evidence="6 13" id="KW-0547">Nucleotide-binding</keyword>
<evidence type="ECO:0000256" key="8">
    <source>
        <dbReference type="ARBA" id="ARBA00022840"/>
    </source>
</evidence>
<accession>A0A7M3MFD8</accession>
<protein>
    <recommendedName>
        <fullName evidence="13">Threonine--tRNA ligase</fullName>
        <ecNumber evidence="13">6.1.1.3</ecNumber>
    </recommendedName>
    <alternativeName>
        <fullName evidence="13">Threonyl-tRNA synthetase</fullName>
        <shortName evidence="13">ThrRS</shortName>
    </alternativeName>
</protein>
<comment type="subunit">
    <text evidence="13">Homodimer.</text>
</comment>
<evidence type="ECO:0000256" key="1">
    <source>
        <dbReference type="ARBA" id="ARBA00008226"/>
    </source>
</evidence>
<dbReference type="Pfam" id="PF07973">
    <property type="entry name" value="tRNA_SAD"/>
    <property type="match status" value="1"/>
</dbReference>
<dbReference type="PROSITE" id="PS51880">
    <property type="entry name" value="TGS"/>
    <property type="match status" value="1"/>
</dbReference>
<dbReference type="GO" id="GO:0005524">
    <property type="term" value="F:ATP binding"/>
    <property type="evidence" value="ECO:0007669"/>
    <property type="project" value="UniProtKB-UniRule"/>
</dbReference>
<dbReference type="InterPro" id="IPR002320">
    <property type="entry name" value="Thr-tRNA-ligase_IIa"/>
</dbReference>
<dbReference type="CDD" id="cd00771">
    <property type="entry name" value="ThrRS_core"/>
    <property type="match status" value="1"/>
</dbReference>
<evidence type="ECO:0000256" key="10">
    <source>
        <dbReference type="ARBA" id="ARBA00022917"/>
    </source>
</evidence>
<keyword evidence="7 13" id="KW-0862">Zinc</keyword>
<dbReference type="HAMAP" id="MF_00184">
    <property type="entry name" value="Thr_tRNA_synth"/>
    <property type="match status" value="1"/>
</dbReference>